<organism evidence="2 3">
    <name type="scientific">Streptomyces aidingensis</name>
    <dbReference type="NCBI Taxonomy" id="910347"/>
    <lineage>
        <taxon>Bacteria</taxon>
        <taxon>Bacillati</taxon>
        <taxon>Actinomycetota</taxon>
        <taxon>Actinomycetes</taxon>
        <taxon>Kitasatosporales</taxon>
        <taxon>Streptomycetaceae</taxon>
        <taxon>Streptomyces</taxon>
    </lineage>
</organism>
<feature type="region of interest" description="Disordered" evidence="1">
    <location>
        <begin position="124"/>
        <end position="249"/>
    </location>
</feature>
<feature type="compositionally biased region" description="Basic residues" evidence="1">
    <location>
        <begin position="396"/>
        <end position="407"/>
    </location>
</feature>
<gene>
    <name evidence="2" type="ORF">SAMN05421773_12733</name>
</gene>
<dbReference type="Proteomes" id="UP000199207">
    <property type="component" value="Unassembled WGS sequence"/>
</dbReference>
<evidence type="ECO:0000313" key="3">
    <source>
        <dbReference type="Proteomes" id="UP000199207"/>
    </source>
</evidence>
<proteinExistence type="predicted"/>
<dbReference type="EMBL" id="FOLM01000027">
    <property type="protein sequence ID" value="SFD74752.1"/>
    <property type="molecule type" value="Genomic_DNA"/>
</dbReference>
<feature type="compositionally biased region" description="Basic and acidic residues" evidence="1">
    <location>
        <begin position="161"/>
        <end position="171"/>
    </location>
</feature>
<keyword evidence="3" id="KW-1185">Reference proteome</keyword>
<feature type="compositionally biased region" description="Low complexity" evidence="1">
    <location>
        <begin position="219"/>
        <end position="230"/>
    </location>
</feature>
<sequence length="442" mass="47031">MVNKHVLEDTAAIVRGVEPAPATTVLRHMVFGSGLTHALDYVVLLHMLFALEEDRPVTVRDLWLGLQAEGVRSAKNTKELVGRDAVYQSVNRLIKAGFVRRVEEGGKPGQFGSVRYEVYRQPAYNPDHMPAPEPWSPEDDPASPLVSPQVGPLPGTPEAEEAGKSQNDKTAGRTASRNAGYGNAGYGVPGSGKPRIPAGRTAYGVPGSGNPSPPTPPQVEVETSSTSSSSHTPAARTPQGPQGQRGLPVPDADRIAAAEEFLATLPGGWACGLKTAQNLAPKLAAHTLAQGWDLTPELAAHLTGNLPEKIHRRSSFLEGRIDDLERRDAVRPATTAGGSSGERCPYHPNREAASCVPCRSGGAPDPQEEPDMDPAAIAAAKEGLRLLDAPPPGTRGRARHPGRPRGQKAREAAQRREADAFEQRRAQALADLEQLLDDPITP</sequence>
<reference evidence="2 3" key="1">
    <citation type="submission" date="2016-10" db="EMBL/GenBank/DDBJ databases">
        <authorList>
            <person name="de Groot N.N."/>
        </authorList>
    </citation>
    <scope>NUCLEOTIDE SEQUENCE [LARGE SCALE GENOMIC DNA]</scope>
    <source>
        <strain evidence="2 3">CGMCC 4.5739</strain>
    </source>
</reference>
<feature type="compositionally biased region" description="Basic and acidic residues" evidence="1">
    <location>
        <begin position="408"/>
        <end position="425"/>
    </location>
</feature>
<dbReference type="STRING" id="910347.SAMN05421773_12733"/>
<feature type="region of interest" description="Disordered" evidence="1">
    <location>
        <begin position="327"/>
        <end position="442"/>
    </location>
</feature>
<protein>
    <submittedName>
        <fullName evidence="2">Uncharacterized protein</fullName>
    </submittedName>
</protein>
<dbReference type="AlphaFoldDB" id="A0A1I1UVB5"/>
<evidence type="ECO:0000313" key="2">
    <source>
        <dbReference type="EMBL" id="SFD74752.1"/>
    </source>
</evidence>
<accession>A0A1I1UVB5</accession>
<name>A0A1I1UVB5_9ACTN</name>
<evidence type="ECO:0000256" key="1">
    <source>
        <dbReference type="SAM" id="MobiDB-lite"/>
    </source>
</evidence>